<dbReference type="InterPro" id="IPR028994">
    <property type="entry name" value="Integrin_alpha_N"/>
</dbReference>
<dbReference type="KEGG" id="bgok:Pr1d_36120"/>
<evidence type="ECO:0000313" key="2">
    <source>
        <dbReference type="EMBL" id="QEG36300.1"/>
    </source>
</evidence>
<proteinExistence type="predicted"/>
<dbReference type="PROSITE" id="PS51257">
    <property type="entry name" value="PROKAR_LIPOPROTEIN"/>
    <property type="match status" value="1"/>
</dbReference>
<organism evidence="2 3">
    <name type="scientific">Bythopirellula goksoeyrii</name>
    <dbReference type="NCBI Taxonomy" id="1400387"/>
    <lineage>
        <taxon>Bacteria</taxon>
        <taxon>Pseudomonadati</taxon>
        <taxon>Planctomycetota</taxon>
        <taxon>Planctomycetia</taxon>
        <taxon>Pirellulales</taxon>
        <taxon>Lacipirellulaceae</taxon>
        <taxon>Bythopirellula</taxon>
    </lineage>
</organism>
<dbReference type="Proteomes" id="UP000323917">
    <property type="component" value="Chromosome"/>
</dbReference>
<feature type="chain" id="PRO_5022788303" description="FG-GAP repeat protein" evidence="1">
    <location>
        <begin position="23"/>
        <end position="698"/>
    </location>
</feature>
<evidence type="ECO:0000256" key="1">
    <source>
        <dbReference type="SAM" id="SignalP"/>
    </source>
</evidence>
<dbReference type="OrthoDB" id="9816589at2"/>
<evidence type="ECO:0000313" key="3">
    <source>
        <dbReference type="Proteomes" id="UP000323917"/>
    </source>
</evidence>
<accession>A0A5B9QF76</accession>
<sequence length="698" mass="79271" precursor="true">MPQRLLLAFSLICSLYGCQVSASETVTLIRDDFSRYPAGPLSQPVGELNPAIQEYHYLADRGVPLEPWENAIGYLDSWLVGDEEGKVYLEQLLSPDSEDMVTRLFSPLFITGEPEWSDYTVEVLVKPLALDEMVGIAFRYKTNRHHYFFSLINGKEAQLRLRLPLDRSFRVATIETIATAPFEYDTSQYYRMKVEVTGSKIKASINGTLLLTAEDDRLSAGKVGVTANVPARFQDFHAYSTVTTKALIDKAIAEREARLLQLRNVNPKPKLWKKFKTPQFGCGRNVRFGDLDGDGNSDMLFCQNMRKGPGDNFVEISCLTAVTLDGKVLWQIGRPNPRNGLLTSDCPFQIHDVDGDGRNEVVMVKDFKIQVLDGETGELENWSWMPKVPEDFSQRRYEIKSRPHERNIGDSIAFFNLSGNGPREILVKDRYRLFWVFDNQLNLKFSGEGMLGHYPFAFHDEVEDNQTVAFDRIMIGYSMWDHTGKQVWTRDGEFQDHADGVAYGNFSEDPKAPCYGYYSGSDEGFSLIDSHGFVRRHHRLGHTQTALVAKLRKDVEGLQYACINFWKNPGIITILDHRGNILLQDEPIHVGSPFVPVNWSGDGTELILLSGNIHEGGMLDGQLRRVVMFPDDGHPDLCAAVQNLTGDARDEIILWDQEQVWIYTQERPFTGDRIYSPTRNPDCNDSNYRTTVSLPCWE</sequence>
<dbReference type="AlphaFoldDB" id="A0A5B9QF76"/>
<dbReference type="Gene3D" id="2.60.120.560">
    <property type="entry name" value="Exo-inulinase, domain 1"/>
    <property type="match status" value="1"/>
</dbReference>
<gene>
    <name evidence="2" type="ORF">Pr1d_36120</name>
</gene>
<dbReference type="EMBL" id="CP042913">
    <property type="protein sequence ID" value="QEG36300.1"/>
    <property type="molecule type" value="Genomic_DNA"/>
</dbReference>
<feature type="signal peptide" evidence="1">
    <location>
        <begin position="1"/>
        <end position="22"/>
    </location>
</feature>
<dbReference type="RefSeq" id="WP_148074663.1">
    <property type="nucleotide sequence ID" value="NZ_CP042913.1"/>
</dbReference>
<evidence type="ECO:0008006" key="4">
    <source>
        <dbReference type="Google" id="ProtNLM"/>
    </source>
</evidence>
<reference evidence="2 3" key="1">
    <citation type="submission" date="2019-08" db="EMBL/GenBank/DDBJ databases">
        <title>Deep-cultivation of Planctomycetes and their phenomic and genomic characterization uncovers novel biology.</title>
        <authorList>
            <person name="Wiegand S."/>
            <person name="Jogler M."/>
            <person name="Boedeker C."/>
            <person name="Pinto D."/>
            <person name="Vollmers J."/>
            <person name="Rivas-Marin E."/>
            <person name="Kohn T."/>
            <person name="Peeters S.H."/>
            <person name="Heuer A."/>
            <person name="Rast P."/>
            <person name="Oberbeckmann S."/>
            <person name="Bunk B."/>
            <person name="Jeske O."/>
            <person name="Meyerdierks A."/>
            <person name="Storesund J.E."/>
            <person name="Kallscheuer N."/>
            <person name="Luecker S."/>
            <person name="Lage O.M."/>
            <person name="Pohl T."/>
            <person name="Merkel B.J."/>
            <person name="Hornburger P."/>
            <person name="Mueller R.-W."/>
            <person name="Bruemmer F."/>
            <person name="Labrenz M."/>
            <person name="Spormann A.M."/>
            <person name="Op den Camp H."/>
            <person name="Overmann J."/>
            <person name="Amann R."/>
            <person name="Jetten M.S.M."/>
            <person name="Mascher T."/>
            <person name="Medema M.H."/>
            <person name="Devos D.P."/>
            <person name="Kaster A.-K."/>
            <person name="Ovreas L."/>
            <person name="Rohde M."/>
            <person name="Galperin M.Y."/>
            <person name="Jogler C."/>
        </authorList>
    </citation>
    <scope>NUCLEOTIDE SEQUENCE [LARGE SCALE GENOMIC DNA]</scope>
    <source>
        <strain evidence="2 3">Pr1d</strain>
    </source>
</reference>
<keyword evidence="1" id="KW-0732">Signal</keyword>
<dbReference type="SUPFAM" id="SSF69318">
    <property type="entry name" value="Integrin alpha N-terminal domain"/>
    <property type="match status" value="1"/>
</dbReference>
<name>A0A5B9QF76_9BACT</name>
<protein>
    <recommendedName>
        <fullName evidence="4">FG-GAP repeat protein</fullName>
    </recommendedName>
</protein>
<keyword evidence="3" id="KW-1185">Reference proteome</keyword>